<dbReference type="InterPro" id="IPR028581">
    <property type="entry name" value="DeoC_typeI"/>
</dbReference>
<dbReference type="NCBIfam" id="TIGR00126">
    <property type="entry name" value="deoC"/>
    <property type="match status" value="1"/>
</dbReference>
<evidence type="ECO:0000256" key="5">
    <source>
        <dbReference type="ARBA" id="ARBA00048791"/>
    </source>
</evidence>
<dbReference type="GO" id="GO:0006018">
    <property type="term" value="P:2-deoxyribose 1-phosphate catabolic process"/>
    <property type="evidence" value="ECO:0007669"/>
    <property type="project" value="UniProtKB-UniRule"/>
</dbReference>
<evidence type="ECO:0000256" key="6">
    <source>
        <dbReference type="HAMAP-Rule" id="MF_00114"/>
    </source>
</evidence>
<dbReference type="PANTHER" id="PTHR10889:SF1">
    <property type="entry name" value="DEOXYRIBOSE-PHOSPHATE ALDOLASE"/>
    <property type="match status" value="1"/>
</dbReference>
<dbReference type="PANTHER" id="PTHR10889">
    <property type="entry name" value="DEOXYRIBOSE-PHOSPHATE ALDOLASE"/>
    <property type="match status" value="1"/>
</dbReference>
<dbReference type="Gene3D" id="3.20.20.70">
    <property type="entry name" value="Aldolase class I"/>
    <property type="match status" value="1"/>
</dbReference>
<dbReference type="InterPro" id="IPR011343">
    <property type="entry name" value="DeoC"/>
</dbReference>
<comment type="subcellular location">
    <subcellularLocation>
        <location evidence="6">Cytoplasm</location>
    </subcellularLocation>
</comment>
<dbReference type="GO" id="GO:0009264">
    <property type="term" value="P:deoxyribonucleotide catabolic process"/>
    <property type="evidence" value="ECO:0007669"/>
    <property type="project" value="UniProtKB-UniRule"/>
</dbReference>
<dbReference type="AlphaFoldDB" id="A0AAW9MPI2"/>
<dbReference type="GO" id="GO:0016052">
    <property type="term" value="P:carbohydrate catabolic process"/>
    <property type="evidence" value="ECO:0007669"/>
    <property type="project" value="TreeGrafter"/>
</dbReference>
<dbReference type="InterPro" id="IPR002915">
    <property type="entry name" value="DeoC/FbaB/LacD_aldolase"/>
</dbReference>
<dbReference type="SMART" id="SM01133">
    <property type="entry name" value="DeoC"/>
    <property type="match status" value="1"/>
</dbReference>
<feature type="active site" description="Schiff-base intermediate with acetaldehyde" evidence="6">
    <location>
        <position position="153"/>
    </location>
</feature>
<keyword evidence="4 6" id="KW-0704">Schiff base</keyword>
<keyword evidence="3 6" id="KW-0456">Lyase</keyword>
<sequence length="216" mass="23924">MQVSEVLKYVDYTMLSNVGNLSEYEAFLNKALKYMPASVCLPGFLVPKAKEYLAGRVKITSVISFPLGYSSTECKIFEAKSLVSLGASEIDMVMNINEFKSGNYNYILDEINKVKDAINENILKVIIETSLLDRQEIIKVTRLVSDSDADYIKTSTGFGKYGANFEDVGLILSNKRKSLKVKASGGIKSIDEAIKYIELGVDRIGSSKIIDSLEKD</sequence>
<dbReference type="Pfam" id="PF01791">
    <property type="entry name" value="DeoC"/>
    <property type="match status" value="1"/>
</dbReference>
<comment type="similarity">
    <text evidence="1 6">Belongs to the DeoC/FbaB aldolase family. DeoC type 1 subfamily.</text>
</comment>
<evidence type="ECO:0000256" key="4">
    <source>
        <dbReference type="ARBA" id="ARBA00023270"/>
    </source>
</evidence>
<dbReference type="EMBL" id="JAYKOT010000003">
    <property type="protein sequence ID" value="MEB3429443.1"/>
    <property type="molecule type" value="Genomic_DNA"/>
</dbReference>
<comment type="pathway">
    <text evidence="6">Carbohydrate degradation; 2-deoxy-D-ribose 1-phosphate degradation; D-glyceraldehyde 3-phosphate and acetaldehyde from 2-deoxy-alpha-D-ribose 1-phosphate: step 2/2.</text>
</comment>
<dbReference type="InterPro" id="IPR013785">
    <property type="entry name" value="Aldolase_TIM"/>
</dbReference>
<dbReference type="CDD" id="cd00959">
    <property type="entry name" value="DeoC"/>
    <property type="match status" value="1"/>
</dbReference>
<organism evidence="7 8">
    <name type="scientific">Citroniella saccharovorans</name>
    <dbReference type="NCBI Taxonomy" id="2053367"/>
    <lineage>
        <taxon>Bacteria</taxon>
        <taxon>Bacillati</taxon>
        <taxon>Bacillota</taxon>
        <taxon>Tissierellia</taxon>
        <taxon>Tissierellales</taxon>
        <taxon>Peptoniphilaceae</taxon>
        <taxon>Citroniella</taxon>
    </lineage>
</organism>
<proteinExistence type="inferred from homology"/>
<evidence type="ECO:0000256" key="2">
    <source>
        <dbReference type="ARBA" id="ARBA00022490"/>
    </source>
</evidence>
<dbReference type="GO" id="GO:0004139">
    <property type="term" value="F:deoxyribose-phosphate aldolase activity"/>
    <property type="evidence" value="ECO:0007669"/>
    <property type="project" value="UniProtKB-UniRule"/>
</dbReference>
<dbReference type="PIRSF" id="PIRSF001357">
    <property type="entry name" value="DeoC"/>
    <property type="match status" value="1"/>
</dbReference>
<evidence type="ECO:0000313" key="8">
    <source>
        <dbReference type="Proteomes" id="UP001357733"/>
    </source>
</evidence>
<dbReference type="SUPFAM" id="SSF51569">
    <property type="entry name" value="Aldolase"/>
    <property type="match status" value="1"/>
</dbReference>
<dbReference type="GO" id="GO:0005737">
    <property type="term" value="C:cytoplasm"/>
    <property type="evidence" value="ECO:0007669"/>
    <property type="project" value="UniProtKB-SubCell"/>
</dbReference>
<dbReference type="Proteomes" id="UP001357733">
    <property type="component" value="Unassembled WGS sequence"/>
</dbReference>
<accession>A0AAW9MPI2</accession>
<dbReference type="HAMAP" id="MF_00114">
    <property type="entry name" value="DeoC_type1"/>
    <property type="match status" value="1"/>
</dbReference>
<reference evidence="7 8" key="1">
    <citation type="submission" date="2024-01" db="EMBL/GenBank/DDBJ databases">
        <title>Complete genome sequence of Citroniella saccharovorans strain M6.X9, isolated from human fecal sample.</title>
        <authorList>
            <person name="Cheng G."/>
            <person name="Westerholm M."/>
            <person name="Schnurer A."/>
        </authorList>
    </citation>
    <scope>NUCLEOTIDE SEQUENCE [LARGE SCALE GENOMIC DNA]</scope>
    <source>
        <strain evidence="7 8">DSM 29873</strain>
    </source>
</reference>
<evidence type="ECO:0000313" key="7">
    <source>
        <dbReference type="EMBL" id="MEB3429443.1"/>
    </source>
</evidence>
<comment type="function">
    <text evidence="6">Catalyzes a reversible aldol reaction between acetaldehyde and D-glyceraldehyde 3-phosphate to generate 2-deoxy-D-ribose 5-phosphate.</text>
</comment>
<keyword evidence="2 6" id="KW-0963">Cytoplasm</keyword>
<protein>
    <recommendedName>
        <fullName evidence="6">Deoxyribose-phosphate aldolase</fullName>
        <shortName evidence="6">DERA</shortName>
        <ecNumber evidence="6">4.1.2.4</ecNumber>
    </recommendedName>
    <alternativeName>
        <fullName evidence="6">2-deoxy-D-ribose 5-phosphate aldolase</fullName>
    </alternativeName>
    <alternativeName>
        <fullName evidence="6">Phosphodeoxyriboaldolase</fullName>
        <shortName evidence="6">Deoxyriboaldolase</shortName>
    </alternativeName>
</protein>
<comment type="catalytic activity">
    <reaction evidence="5 6">
        <text>2-deoxy-D-ribose 5-phosphate = D-glyceraldehyde 3-phosphate + acetaldehyde</text>
        <dbReference type="Rhea" id="RHEA:12821"/>
        <dbReference type="ChEBI" id="CHEBI:15343"/>
        <dbReference type="ChEBI" id="CHEBI:59776"/>
        <dbReference type="ChEBI" id="CHEBI:62877"/>
        <dbReference type="EC" id="4.1.2.4"/>
    </reaction>
</comment>
<dbReference type="RefSeq" id="WP_324619632.1">
    <property type="nucleotide sequence ID" value="NZ_JAYKOT010000003.1"/>
</dbReference>
<evidence type="ECO:0000256" key="1">
    <source>
        <dbReference type="ARBA" id="ARBA00010936"/>
    </source>
</evidence>
<feature type="active site" description="Proton donor/acceptor" evidence="6">
    <location>
        <position position="182"/>
    </location>
</feature>
<name>A0AAW9MPI2_9FIRM</name>
<keyword evidence="8" id="KW-1185">Reference proteome</keyword>
<gene>
    <name evidence="6 7" type="primary">deoC</name>
    <name evidence="7" type="ORF">VLK81_05355</name>
</gene>
<dbReference type="EC" id="4.1.2.4" evidence="6"/>
<comment type="caution">
    <text evidence="7">The sequence shown here is derived from an EMBL/GenBank/DDBJ whole genome shotgun (WGS) entry which is preliminary data.</text>
</comment>
<evidence type="ECO:0000256" key="3">
    <source>
        <dbReference type="ARBA" id="ARBA00023239"/>
    </source>
</evidence>
<feature type="active site" description="Proton donor/acceptor" evidence="6">
    <location>
        <position position="91"/>
    </location>
</feature>